<accession>A0A1N5TT39</accession>
<evidence type="ECO:0000256" key="4">
    <source>
        <dbReference type="ARBA" id="ARBA00022982"/>
    </source>
</evidence>
<keyword evidence="2" id="KW-0004">4Fe-4S</keyword>
<keyword evidence="3" id="KW-0677">Repeat</keyword>
<evidence type="ECO:0000256" key="2">
    <source>
        <dbReference type="ARBA" id="ARBA00022485"/>
    </source>
</evidence>
<dbReference type="PANTHER" id="PTHR47153">
    <property type="entry name" value="LACTATE UTILIZATION PROTEIN B"/>
    <property type="match status" value="1"/>
</dbReference>
<name>A0A1N5TT39_9ARCH</name>
<reference evidence="6 7" key="1">
    <citation type="submission" date="2016-04" db="EMBL/GenBank/DDBJ databases">
        <authorList>
            <person name="Evans L.H."/>
            <person name="Alamgir A."/>
            <person name="Owens N."/>
            <person name="Weber N.D."/>
            <person name="Virtaneva K."/>
            <person name="Barbian K."/>
            <person name="Babar A."/>
            <person name="Rosenke K."/>
        </authorList>
    </citation>
    <scope>NUCLEOTIDE SEQUENCE [LARGE SCALE GENOMIC DNA]</scope>
    <source>
        <strain evidence="7">S5(T) (JCM 30642 \VKM B-2941)</strain>
    </source>
</reference>
<dbReference type="GO" id="GO:0051539">
    <property type="term" value="F:4 iron, 4 sulfur cluster binding"/>
    <property type="evidence" value="ECO:0007669"/>
    <property type="project" value="UniProtKB-KW"/>
</dbReference>
<dbReference type="Pfam" id="PF02589">
    <property type="entry name" value="LUD_dom"/>
    <property type="match status" value="1"/>
</dbReference>
<dbReference type="SUPFAM" id="SSF46548">
    <property type="entry name" value="alpha-helical ferredoxin"/>
    <property type="match status" value="1"/>
</dbReference>
<evidence type="ECO:0000259" key="5">
    <source>
        <dbReference type="PROSITE" id="PS51379"/>
    </source>
</evidence>
<sequence length="381" mass="42340">MTWEQTIGPIARGNNAEVERVLKQYPYIEEITKHLREQKLKVLDDLDSYIKMTVKSVESVHGHVHMARDKEEARKILGELTGQNKTIVFSKTNVAYEIGLREYLESLKNEVWETDLGEFLIQISKSWPAHIVEPAIGMTLQQASEAVNKYDGTINKSSSIEEVVAGVRKFLMSKYLKADIGITGANAVAADSGSVVLVENEGNIRMDTVMPQTHIAITGIDKIVPTMRDAMDEAIVQAAYAGIFPPTYVNVTTGPSSTADIESHRVSPATGPKNFHLILIDDGRTVASKDPALKEGLLCIKCGRCYFSCPTYRVMGTDWISRVSPYNGPTGVMWNYITNKDPWPASYCVHSGGCKVVCPMEINIPEVIREIRYRGSKKLKK</sequence>
<keyword evidence="1" id="KW-0813">Transport</keyword>
<dbReference type="PROSITE" id="PS51379">
    <property type="entry name" value="4FE4S_FER_2"/>
    <property type="match status" value="1"/>
</dbReference>
<dbReference type="InterPro" id="IPR009051">
    <property type="entry name" value="Helical_ferredxn"/>
</dbReference>
<feature type="domain" description="4Fe-4S ferredoxin-type" evidence="5">
    <location>
        <begin position="289"/>
        <end position="320"/>
    </location>
</feature>
<dbReference type="AlphaFoldDB" id="A0A1N5TT39"/>
<evidence type="ECO:0000256" key="3">
    <source>
        <dbReference type="ARBA" id="ARBA00022737"/>
    </source>
</evidence>
<dbReference type="GO" id="GO:0016491">
    <property type="term" value="F:oxidoreductase activity"/>
    <property type="evidence" value="ECO:0007669"/>
    <property type="project" value="UniProtKB-ARBA"/>
</dbReference>
<dbReference type="Gene3D" id="1.10.1060.10">
    <property type="entry name" value="Alpha-helical ferredoxin"/>
    <property type="match status" value="1"/>
</dbReference>
<organism evidence="6 7">
    <name type="scientific">Cuniculiplasma divulgatum</name>
    <dbReference type="NCBI Taxonomy" id="1673428"/>
    <lineage>
        <taxon>Archaea</taxon>
        <taxon>Methanobacteriati</taxon>
        <taxon>Thermoplasmatota</taxon>
        <taxon>Thermoplasmata</taxon>
        <taxon>Thermoplasmatales</taxon>
        <taxon>Cuniculiplasmataceae</taxon>
        <taxon>Cuniculiplasma</taxon>
    </lineage>
</organism>
<evidence type="ECO:0000313" key="7">
    <source>
        <dbReference type="Proteomes" id="UP000195607"/>
    </source>
</evidence>
<dbReference type="GO" id="GO:0006089">
    <property type="term" value="P:lactate metabolic process"/>
    <property type="evidence" value="ECO:0007669"/>
    <property type="project" value="InterPro"/>
</dbReference>
<dbReference type="Proteomes" id="UP000195607">
    <property type="component" value="Chromosome I"/>
</dbReference>
<dbReference type="GeneID" id="41587962"/>
<dbReference type="InterPro" id="IPR003741">
    <property type="entry name" value="LUD_dom"/>
</dbReference>
<keyword evidence="4" id="KW-0249">Electron transport</keyword>
<dbReference type="EMBL" id="LT671858">
    <property type="protein sequence ID" value="SIM51571.1"/>
    <property type="molecule type" value="Genomic_DNA"/>
</dbReference>
<dbReference type="InterPro" id="IPR017900">
    <property type="entry name" value="4Fe4S_Fe_S_CS"/>
</dbReference>
<dbReference type="InterPro" id="IPR017896">
    <property type="entry name" value="4Fe4S_Fe-S-bd"/>
</dbReference>
<keyword evidence="2" id="KW-0408">Iron</keyword>
<proteinExistence type="predicted"/>
<dbReference type="SUPFAM" id="SSF100950">
    <property type="entry name" value="NagB/RpiA/CoA transferase-like"/>
    <property type="match status" value="1"/>
</dbReference>
<protein>
    <submittedName>
        <fullName evidence="6">4Fe-4S ferredoxin</fullName>
    </submittedName>
</protein>
<keyword evidence="2" id="KW-0411">Iron-sulfur</keyword>
<dbReference type="InterPro" id="IPR004452">
    <property type="entry name" value="LutB/LldF"/>
</dbReference>
<dbReference type="InterPro" id="IPR024185">
    <property type="entry name" value="FTHF_cligase-like_sf"/>
</dbReference>
<dbReference type="Pfam" id="PF13183">
    <property type="entry name" value="Fer4_8"/>
    <property type="match status" value="1"/>
</dbReference>
<gene>
    <name evidence="6" type="ORF">CSP5_0680</name>
</gene>
<dbReference type="PROSITE" id="PS00198">
    <property type="entry name" value="4FE4S_FER_1"/>
    <property type="match status" value="1"/>
</dbReference>
<evidence type="ECO:0000313" key="6">
    <source>
        <dbReference type="EMBL" id="SIM51571.1"/>
    </source>
</evidence>
<dbReference type="InterPro" id="IPR037171">
    <property type="entry name" value="NagB/RpiA_transferase-like"/>
</dbReference>
<dbReference type="Gene3D" id="3.40.50.10420">
    <property type="entry name" value="NagB/RpiA/CoA transferase-like"/>
    <property type="match status" value="1"/>
</dbReference>
<evidence type="ECO:0000256" key="1">
    <source>
        <dbReference type="ARBA" id="ARBA00022448"/>
    </source>
</evidence>
<dbReference type="RefSeq" id="WP_148689610.1">
    <property type="nucleotide sequence ID" value="NZ_LT671858.1"/>
</dbReference>
<dbReference type="PANTHER" id="PTHR47153:SF2">
    <property type="entry name" value="LACTATE UTILIZATION PROTEIN B"/>
    <property type="match status" value="1"/>
</dbReference>
<keyword evidence="2" id="KW-0479">Metal-binding</keyword>